<dbReference type="InterPro" id="IPR006076">
    <property type="entry name" value="FAD-dep_OxRdtase"/>
</dbReference>
<feature type="domain" description="FAD dependent oxidoreductase" evidence="7">
    <location>
        <begin position="4"/>
        <end position="356"/>
    </location>
</feature>
<dbReference type="GO" id="GO:0005737">
    <property type="term" value="C:cytoplasm"/>
    <property type="evidence" value="ECO:0007669"/>
    <property type="project" value="TreeGrafter"/>
</dbReference>
<dbReference type="PANTHER" id="PTHR11530:SF16">
    <property type="entry name" value="D-AMINO ACID OXIDASE (AFU_ORTHOLOGUE AFUA_5G11290)"/>
    <property type="match status" value="1"/>
</dbReference>
<dbReference type="HOGENOM" id="CLU_034311_1_0_1"/>
<dbReference type="KEGG" id="ela:UCREL1_3739"/>
<evidence type="ECO:0000313" key="8">
    <source>
        <dbReference type="EMBL" id="EMR69221.1"/>
    </source>
</evidence>
<keyword evidence="3" id="KW-0285">Flavoprotein</keyword>
<evidence type="ECO:0000256" key="2">
    <source>
        <dbReference type="ARBA" id="ARBA00006730"/>
    </source>
</evidence>
<comment type="cofactor">
    <cofactor evidence="1 6">
        <name>FAD</name>
        <dbReference type="ChEBI" id="CHEBI:57692"/>
    </cofactor>
</comment>
<protein>
    <submittedName>
        <fullName evidence="8">Putative d-amino-acid oxidase protein</fullName>
    </submittedName>
</protein>
<dbReference type="GO" id="GO:0071949">
    <property type="term" value="F:FAD binding"/>
    <property type="evidence" value="ECO:0007669"/>
    <property type="project" value="InterPro"/>
</dbReference>
<feature type="binding site" evidence="6">
    <location>
        <position position="341"/>
    </location>
    <ligand>
        <name>D-dopa</name>
        <dbReference type="ChEBI" id="CHEBI:149689"/>
    </ligand>
</feature>
<dbReference type="PROSITE" id="PS00677">
    <property type="entry name" value="DAO"/>
    <property type="match status" value="1"/>
</dbReference>
<keyword evidence="5" id="KW-0560">Oxidoreductase</keyword>
<feature type="binding site" evidence="6">
    <location>
        <position position="200"/>
    </location>
    <ligand>
        <name>FAD</name>
        <dbReference type="ChEBI" id="CHEBI:57692"/>
    </ligand>
</feature>
<evidence type="ECO:0000256" key="1">
    <source>
        <dbReference type="ARBA" id="ARBA00001974"/>
    </source>
</evidence>
<dbReference type="SUPFAM" id="SSF51971">
    <property type="entry name" value="Nucleotide-binding domain"/>
    <property type="match status" value="1"/>
</dbReference>
<feature type="binding site" evidence="6">
    <location>
        <position position="247"/>
    </location>
    <ligand>
        <name>D-dopa</name>
        <dbReference type="ChEBI" id="CHEBI:149689"/>
    </ligand>
</feature>
<accession>M7TH05</accession>
<dbReference type="GO" id="GO:0003884">
    <property type="term" value="F:D-amino-acid oxidase activity"/>
    <property type="evidence" value="ECO:0007669"/>
    <property type="project" value="InterPro"/>
</dbReference>
<dbReference type="InterPro" id="IPR023209">
    <property type="entry name" value="DAO"/>
</dbReference>
<evidence type="ECO:0000256" key="4">
    <source>
        <dbReference type="ARBA" id="ARBA00022827"/>
    </source>
</evidence>
<dbReference type="PANTHER" id="PTHR11530">
    <property type="entry name" value="D-AMINO ACID OXIDASE"/>
    <property type="match status" value="1"/>
</dbReference>
<evidence type="ECO:0000256" key="5">
    <source>
        <dbReference type="ARBA" id="ARBA00023002"/>
    </source>
</evidence>
<keyword evidence="4 6" id="KW-0274">FAD</keyword>
<dbReference type="InterPro" id="IPR006181">
    <property type="entry name" value="D-amino_acid_oxidase_CS"/>
</dbReference>
<organism evidence="8 9">
    <name type="scientific">Eutypa lata (strain UCR-EL1)</name>
    <name type="common">Grapevine dieback disease fungus</name>
    <name type="synonym">Eutypa armeniacae</name>
    <dbReference type="NCBI Taxonomy" id="1287681"/>
    <lineage>
        <taxon>Eukaryota</taxon>
        <taxon>Fungi</taxon>
        <taxon>Dikarya</taxon>
        <taxon>Ascomycota</taxon>
        <taxon>Pezizomycotina</taxon>
        <taxon>Sordariomycetes</taxon>
        <taxon>Xylariomycetidae</taxon>
        <taxon>Xylariales</taxon>
        <taxon>Diatrypaceae</taxon>
        <taxon>Eutypa</taxon>
    </lineage>
</organism>
<evidence type="ECO:0000313" key="9">
    <source>
        <dbReference type="Proteomes" id="UP000012174"/>
    </source>
</evidence>
<comment type="similarity">
    <text evidence="2">Belongs to the DAMOX/DASOX family.</text>
</comment>
<keyword evidence="9" id="KW-1185">Reference proteome</keyword>
<dbReference type="SUPFAM" id="SSF54373">
    <property type="entry name" value="FAD-linked reductases, C-terminal domain"/>
    <property type="match status" value="1"/>
</dbReference>
<gene>
    <name evidence="8" type="ORF">UCREL1_3739</name>
</gene>
<evidence type="ECO:0000259" key="7">
    <source>
        <dbReference type="Pfam" id="PF01266"/>
    </source>
</evidence>
<dbReference type="Gene3D" id="3.30.9.10">
    <property type="entry name" value="D-Amino Acid Oxidase, subunit A, domain 2"/>
    <property type="match status" value="1"/>
</dbReference>
<dbReference type="AlphaFoldDB" id="M7TH05"/>
<dbReference type="eggNOG" id="KOG3923">
    <property type="taxonomic scope" value="Eukaryota"/>
</dbReference>
<feature type="binding site" evidence="6">
    <location>
        <position position="314"/>
    </location>
    <ligand>
        <name>D-dopa</name>
        <dbReference type="ChEBI" id="CHEBI:149689"/>
    </ligand>
</feature>
<sequence>MPNIVVIGAGVSGLTSAYLLSKRKENTVTVVAKHMPGDYDIEYASPWAGANVWPMATAANSRWERETWPELKRLATEVPEAGIHLQKSRVYRREKDLERLRAGGSYFDSLFGEDPWYRAMFDDFRELSAEELPAGIASGCEFGSVCINTMLYLPWLVGQCRANGVALRRAHVQHVSEAAGLLLLSHTGRGKAVDIVVNATGLLASRLGGVEDAAVHPVRGQVVVVRNEAPFMLTMSGTDDGPDELTYIMTRAAGGGTVIGGTAQRGQWESQPDPNFAMRIMRRAVEMMPELVPGGGGGGGVEGLDIIRHGVGLRPGRDGGVRLEKERVGDVWVVHNYGHAGWGYQGSYGCAAGVVELVDEILNMPKL</sequence>
<dbReference type="OrthoDB" id="409956at2759"/>
<feature type="binding site" evidence="6">
    <location>
        <position position="172"/>
    </location>
    <ligand>
        <name>FAD</name>
        <dbReference type="ChEBI" id="CHEBI:57692"/>
    </ligand>
</feature>
<reference evidence="9" key="1">
    <citation type="journal article" date="2013" name="Genome Announc.">
        <title>Draft genome sequence of the grapevine dieback fungus Eutypa lata UCR-EL1.</title>
        <authorList>
            <person name="Blanco-Ulate B."/>
            <person name="Rolshausen P.E."/>
            <person name="Cantu D."/>
        </authorList>
    </citation>
    <scope>NUCLEOTIDE SEQUENCE [LARGE SCALE GENOMIC DNA]</scope>
    <source>
        <strain evidence="9">UCR-EL1</strain>
    </source>
</reference>
<dbReference type="STRING" id="1287681.M7TH05"/>
<evidence type="ECO:0000256" key="6">
    <source>
        <dbReference type="PIRSR" id="PIRSR000189-1"/>
    </source>
</evidence>
<dbReference type="GO" id="GO:0019478">
    <property type="term" value="P:D-amino acid catabolic process"/>
    <property type="evidence" value="ECO:0007669"/>
    <property type="project" value="TreeGrafter"/>
</dbReference>
<proteinExistence type="inferred from homology"/>
<dbReference type="EMBL" id="KB706115">
    <property type="protein sequence ID" value="EMR69221.1"/>
    <property type="molecule type" value="Genomic_DNA"/>
</dbReference>
<dbReference type="Pfam" id="PF01266">
    <property type="entry name" value="DAO"/>
    <property type="match status" value="1"/>
</dbReference>
<dbReference type="Proteomes" id="UP000012174">
    <property type="component" value="Unassembled WGS sequence"/>
</dbReference>
<dbReference type="OMA" id="DLWELQP"/>
<name>M7TH05_EUTLA</name>
<dbReference type="Gene3D" id="3.40.50.720">
    <property type="entry name" value="NAD(P)-binding Rossmann-like Domain"/>
    <property type="match status" value="1"/>
</dbReference>
<evidence type="ECO:0000256" key="3">
    <source>
        <dbReference type="ARBA" id="ARBA00022630"/>
    </source>
</evidence>
<dbReference type="PIRSF" id="PIRSF000189">
    <property type="entry name" value="D-aa_oxidase"/>
    <property type="match status" value="1"/>
</dbReference>